<feature type="transmembrane region" description="Helical" evidence="1">
    <location>
        <begin position="56"/>
        <end position="81"/>
    </location>
</feature>
<feature type="transmembrane region" description="Helical" evidence="1">
    <location>
        <begin position="87"/>
        <end position="107"/>
    </location>
</feature>
<dbReference type="RefSeq" id="WP_011445869.1">
    <property type="nucleotide sequence ID" value="NC_007794.1"/>
</dbReference>
<dbReference type="InterPro" id="IPR009937">
    <property type="entry name" value="Phage_holin_3_6"/>
</dbReference>
<reference evidence="3" key="1">
    <citation type="submission" date="2006-01" db="EMBL/GenBank/DDBJ databases">
        <title>Complete sequence of Novosphingobium aromaticivorans DSM 12444.</title>
        <authorList>
            <consortium name="US DOE Joint Genome Institute"/>
            <person name="Copeland A."/>
            <person name="Lucas S."/>
            <person name="Lapidus A."/>
            <person name="Barry K."/>
            <person name="Detter J.C."/>
            <person name="Glavina T."/>
            <person name="Hammon N."/>
            <person name="Israni S."/>
            <person name="Pitluck S."/>
            <person name="Chain P."/>
            <person name="Malfatti S."/>
            <person name="Shin M."/>
            <person name="Vergez L."/>
            <person name="Schmutz J."/>
            <person name="Larimer F."/>
            <person name="Land M."/>
            <person name="Kyrpides N."/>
            <person name="Ivanova N."/>
            <person name="Fredrickson J."/>
            <person name="Balkwill D."/>
            <person name="Romine M.F."/>
            <person name="Richardson P."/>
        </authorList>
    </citation>
    <scope>NUCLEOTIDE SEQUENCE [LARGE SCALE GENOMIC DNA]</scope>
    <source>
        <strain evidence="3">ATCC 700278 / DSM 12444 / CCUG 56034 / CIP 105152 / NBRC 16084 / F199</strain>
    </source>
</reference>
<protein>
    <recommendedName>
        <fullName evidence="4">Phage holin family protein</fullName>
    </recommendedName>
</protein>
<organism evidence="2 3">
    <name type="scientific">Novosphingobium aromaticivorans (strain ATCC 700278 / DSM 12444 / CCUG 56034 / CIP 105152 / NBRC 16084 / F199)</name>
    <dbReference type="NCBI Taxonomy" id="279238"/>
    <lineage>
        <taxon>Bacteria</taxon>
        <taxon>Pseudomonadati</taxon>
        <taxon>Pseudomonadota</taxon>
        <taxon>Alphaproteobacteria</taxon>
        <taxon>Sphingomonadales</taxon>
        <taxon>Sphingomonadaceae</taxon>
        <taxon>Novosphingobium</taxon>
    </lineage>
</organism>
<keyword evidence="1" id="KW-0812">Transmembrane</keyword>
<keyword evidence="1" id="KW-1133">Transmembrane helix</keyword>
<dbReference type="AlphaFoldDB" id="Q2G660"/>
<proteinExistence type="predicted"/>
<evidence type="ECO:0000256" key="1">
    <source>
        <dbReference type="SAM" id="Phobius"/>
    </source>
</evidence>
<dbReference type="HOGENOM" id="CLU_1957321_0_0_5"/>
<dbReference type="Pfam" id="PF07332">
    <property type="entry name" value="Phage_holin_3_6"/>
    <property type="match status" value="1"/>
</dbReference>
<keyword evidence="3" id="KW-1185">Reference proteome</keyword>
<evidence type="ECO:0000313" key="3">
    <source>
        <dbReference type="Proteomes" id="UP000009134"/>
    </source>
</evidence>
<dbReference type="EMBL" id="CP000248">
    <property type="protein sequence ID" value="ABD26663.1"/>
    <property type="molecule type" value="Genomic_DNA"/>
</dbReference>
<sequence>MKTTDSHQSPAVEPVAPSLTDAVRTMIEDGQTLLEAEIAYRKAQASYGLGQAKATAILLVLGLAFGFFTLLALVVGLLLALAHYVGVWGALAIVGGALLLLTVICLAKAVKRMNEAKAALGIRETTTP</sequence>
<evidence type="ECO:0000313" key="2">
    <source>
        <dbReference type="EMBL" id="ABD26663.1"/>
    </source>
</evidence>
<name>Q2G660_NOVAD</name>
<accession>Q2G660</accession>
<gene>
    <name evidence="2" type="ordered locus">Saro_2225</name>
</gene>
<evidence type="ECO:0008006" key="4">
    <source>
        <dbReference type="Google" id="ProtNLM"/>
    </source>
</evidence>
<dbReference type="STRING" id="279238.Saro_2225"/>
<dbReference type="Proteomes" id="UP000009134">
    <property type="component" value="Chromosome"/>
</dbReference>
<keyword evidence="1" id="KW-0472">Membrane</keyword>
<dbReference type="KEGG" id="nar:Saro_2225"/>